<dbReference type="InterPro" id="IPR005123">
    <property type="entry name" value="Oxoglu/Fe-dep_dioxygenase_dom"/>
</dbReference>
<evidence type="ECO:0000256" key="3">
    <source>
        <dbReference type="ARBA" id="ARBA00022964"/>
    </source>
</evidence>
<dbReference type="EMBL" id="HBIO01007620">
    <property type="protein sequence ID" value="CAE0460889.1"/>
    <property type="molecule type" value="Transcribed_RNA"/>
</dbReference>
<comment type="cofactor">
    <cofactor evidence="1">
        <name>L-ascorbate</name>
        <dbReference type="ChEBI" id="CHEBI:38290"/>
    </cofactor>
</comment>
<keyword evidence="2" id="KW-0479">Metal-binding</keyword>
<dbReference type="PANTHER" id="PTHR10869:SF226">
    <property type="entry name" value="PROLYL 4-HYDROXYLASE ALPHA SUBUNIT DOMAIN-CONTAINING PROTEIN"/>
    <property type="match status" value="1"/>
</dbReference>
<dbReference type="SMART" id="SM00702">
    <property type="entry name" value="P4Hc"/>
    <property type="match status" value="1"/>
</dbReference>
<dbReference type="Pfam" id="PF13640">
    <property type="entry name" value="2OG-FeII_Oxy_3"/>
    <property type="match status" value="1"/>
</dbReference>
<keyword evidence="3" id="KW-0223">Dioxygenase</keyword>
<dbReference type="InterPro" id="IPR006620">
    <property type="entry name" value="Pro_4_hyd_alph"/>
</dbReference>
<keyword evidence="5" id="KW-0408">Iron</keyword>
<proteinExistence type="predicted"/>
<dbReference type="PROSITE" id="PS51471">
    <property type="entry name" value="FE2OG_OXY"/>
    <property type="match status" value="1"/>
</dbReference>
<evidence type="ECO:0000313" key="8">
    <source>
        <dbReference type="EMBL" id="CAE0460889.1"/>
    </source>
</evidence>
<evidence type="ECO:0000256" key="1">
    <source>
        <dbReference type="ARBA" id="ARBA00001961"/>
    </source>
</evidence>
<accession>A0A7S3PZP9</accession>
<dbReference type="InterPro" id="IPR036208">
    <property type="entry name" value="VHL_sf"/>
</dbReference>
<dbReference type="InterPro" id="IPR045054">
    <property type="entry name" value="P4HA-like"/>
</dbReference>
<feature type="domain" description="Fe2OG dioxygenase" evidence="7">
    <location>
        <begin position="316"/>
        <end position="427"/>
    </location>
</feature>
<feature type="region of interest" description="Disordered" evidence="6">
    <location>
        <begin position="247"/>
        <end position="268"/>
    </location>
</feature>
<dbReference type="Gene3D" id="2.60.40.780">
    <property type="entry name" value="von Hippel-Lindau disease tumour suppressor, beta domain"/>
    <property type="match status" value="1"/>
</dbReference>
<dbReference type="AlphaFoldDB" id="A0A7S3PZP9"/>
<dbReference type="PANTHER" id="PTHR10869">
    <property type="entry name" value="PROLYL 4-HYDROXYLASE ALPHA SUBUNIT"/>
    <property type="match status" value="1"/>
</dbReference>
<organism evidence="8">
    <name type="scientific">Chaetoceros debilis</name>
    <dbReference type="NCBI Taxonomy" id="122233"/>
    <lineage>
        <taxon>Eukaryota</taxon>
        <taxon>Sar</taxon>
        <taxon>Stramenopiles</taxon>
        <taxon>Ochrophyta</taxon>
        <taxon>Bacillariophyta</taxon>
        <taxon>Coscinodiscophyceae</taxon>
        <taxon>Chaetocerotophycidae</taxon>
        <taxon>Chaetocerotales</taxon>
        <taxon>Chaetocerotaceae</taxon>
        <taxon>Chaetoceros</taxon>
    </lineage>
</organism>
<feature type="compositionally biased region" description="Polar residues" evidence="6">
    <location>
        <begin position="247"/>
        <end position="258"/>
    </location>
</feature>
<sequence length="430" mass="49578">MSQGKHTEIIAPSMKGHAVKLFNMSPEPVDYYWVDTQGTPMNMGRCAAFHSTGTASFAGHQFFFAPTNYEQSKVILQHFTIDKHGIENLYYYDPITVDGNQQLTTENLSKLTMKQLEMYNKMLRNRKFAGEYKKTTGRDYMSLYPRKKPKHFLYPADHFGQEFWVTTKQTQFKEVPTKKLSKIREAALDRVLKDDDPVPFTEYRDQNELLNMTLKVISVRPRAYEINNFLSQSEVDHIISTAKKSNMQLSTTGSGNVHTESKTKTRTSKNTWVGRETDQVFDTLYRRAADLLRIDEALFRQRDSSERPDFPTNGAIAEQLQLVHYNKRQEYTAHHDFGYAPIDSPHQEARFATLLLYLNEPEAGGETEFPRWINGETSDGLLVTPKIGKAALFYSFLPDGNMDDLSHHSANPIEKGEKYLINLWVREPIF</sequence>
<gene>
    <name evidence="8" type="ORF">CDEB00056_LOCUS5730</name>
</gene>
<evidence type="ECO:0000256" key="4">
    <source>
        <dbReference type="ARBA" id="ARBA00023002"/>
    </source>
</evidence>
<protein>
    <recommendedName>
        <fullName evidence="7">Fe2OG dioxygenase domain-containing protein</fullName>
    </recommendedName>
</protein>
<dbReference type="GO" id="GO:0005783">
    <property type="term" value="C:endoplasmic reticulum"/>
    <property type="evidence" value="ECO:0007669"/>
    <property type="project" value="TreeGrafter"/>
</dbReference>
<dbReference type="SUPFAM" id="SSF49468">
    <property type="entry name" value="VHL"/>
    <property type="match status" value="1"/>
</dbReference>
<dbReference type="InterPro" id="IPR037140">
    <property type="entry name" value="VHL_beta_dom_sf"/>
</dbReference>
<keyword evidence="4" id="KW-0560">Oxidoreductase</keyword>
<dbReference type="GO" id="GO:0004656">
    <property type="term" value="F:procollagen-proline 4-dioxygenase activity"/>
    <property type="evidence" value="ECO:0007669"/>
    <property type="project" value="TreeGrafter"/>
</dbReference>
<name>A0A7S3PZP9_9STRA</name>
<dbReference type="GO" id="GO:0031418">
    <property type="term" value="F:L-ascorbic acid binding"/>
    <property type="evidence" value="ECO:0007669"/>
    <property type="project" value="InterPro"/>
</dbReference>
<dbReference type="Gene3D" id="2.60.120.620">
    <property type="entry name" value="q2cbj1_9rhob like domain"/>
    <property type="match status" value="1"/>
</dbReference>
<evidence type="ECO:0000259" key="7">
    <source>
        <dbReference type="PROSITE" id="PS51471"/>
    </source>
</evidence>
<dbReference type="InterPro" id="IPR044862">
    <property type="entry name" value="Pro_4_hyd_alph_FE2OG_OXY"/>
</dbReference>
<evidence type="ECO:0000256" key="2">
    <source>
        <dbReference type="ARBA" id="ARBA00022723"/>
    </source>
</evidence>
<evidence type="ECO:0000256" key="5">
    <source>
        <dbReference type="ARBA" id="ARBA00023004"/>
    </source>
</evidence>
<dbReference type="GO" id="GO:0005506">
    <property type="term" value="F:iron ion binding"/>
    <property type="evidence" value="ECO:0007669"/>
    <property type="project" value="InterPro"/>
</dbReference>
<reference evidence="8" key="1">
    <citation type="submission" date="2021-01" db="EMBL/GenBank/DDBJ databases">
        <authorList>
            <person name="Corre E."/>
            <person name="Pelletier E."/>
            <person name="Niang G."/>
            <person name="Scheremetjew M."/>
            <person name="Finn R."/>
            <person name="Kale V."/>
            <person name="Holt S."/>
            <person name="Cochrane G."/>
            <person name="Meng A."/>
            <person name="Brown T."/>
            <person name="Cohen L."/>
        </authorList>
    </citation>
    <scope>NUCLEOTIDE SEQUENCE</scope>
    <source>
        <strain evidence="8">MM31A-1</strain>
    </source>
</reference>
<evidence type="ECO:0000256" key="6">
    <source>
        <dbReference type="SAM" id="MobiDB-lite"/>
    </source>
</evidence>